<organism evidence="2 3">
    <name type="scientific">Hirundo rustica rustica</name>
    <dbReference type="NCBI Taxonomy" id="333673"/>
    <lineage>
        <taxon>Eukaryota</taxon>
        <taxon>Metazoa</taxon>
        <taxon>Chordata</taxon>
        <taxon>Craniata</taxon>
        <taxon>Vertebrata</taxon>
        <taxon>Euteleostomi</taxon>
        <taxon>Archelosauria</taxon>
        <taxon>Archosauria</taxon>
        <taxon>Dinosauria</taxon>
        <taxon>Saurischia</taxon>
        <taxon>Theropoda</taxon>
        <taxon>Coelurosauria</taxon>
        <taxon>Aves</taxon>
        <taxon>Neognathae</taxon>
        <taxon>Neoaves</taxon>
        <taxon>Telluraves</taxon>
        <taxon>Australaves</taxon>
        <taxon>Passeriformes</taxon>
        <taxon>Sylvioidea</taxon>
        <taxon>Hirundinidae</taxon>
        <taxon>Hirundo</taxon>
    </lineage>
</organism>
<dbReference type="AlphaFoldDB" id="A0A3M0J6R7"/>
<keyword evidence="3" id="KW-1185">Reference proteome</keyword>
<evidence type="ECO:0000256" key="1">
    <source>
        <dbReference type="SAM" id="Coils"/>
    </source>
</evidence>
<name>A0A3M0J6R7_HIRRU</name>
<gene>
    <name evidence="2" type="ORF">DUI87_26632</name>
</gene>
<proteinExistence type="predicted"/>
<protein>
    <submittedName>
        <fullName evidence="2">Uncharacterized protein</fullName>
    </submittedName>
</protein>
<feature type="coiled-coil region" evidence="1">
    <location>
        <begin position="97"/>
        <end position="127"/>
    </location>
</feature>
<accession>A0A3M0J6R7</accession>
<dbReference type="EMBL" id="QRBI01000172">
    <property type="protein sequence ID" value="RMB96568.1"/>
    <property type="molecule type" value="Genomic_DNA"/>
</dbReference>
<evidence type="ECO:0000313" key="2">
    <source>
        <dbReference type="EMBL" id="RMB96568.1"/>
    </source>
</evidence>
<reference evidence="2 3" key="1">
    <citation type="submission" date="2018-07" db="EMBL/GenBank/DDBJ databases">
        <title>A high quality draft genome assembly of the barn swallow (H. rustica rustica).</title>
        <authorList>
            <person name="Formenti G."/>
            <person name="Chiara M."/>
            <person name="Poveda L."/>
            <person name="Francoijs K.-J."/>
            <person name="Bonisoli-Alquati A."/>
            <person name="Canova L."/>
            <person name="Gianfranceschi L."/>
            <person name="Horner D.S."/>
            <person name="Saino N."/>
        </authorList>
    </citation>
    <scope>NUCLEOTIDE SEQUENCE [LARGE SCALE GENOMIC DNA]</scope>
    <source>
        <strain evidence="2">Chelidonia</strain>
        <tissue evidence="2">Blood</tissue>
    </source>
</reference>
<dbReference type="Proteomes" id="UP000269221">
    <property type="component" value="Unassembled WGS sequence"/>
</dbReference>
<sequence>MLCSIAGTHKGHEVITTKEGHDKQLVKLFDTMTELQECKSDLVTALEKLQEREDQIKINAETLTSELKELFDDTETKLHEKKMMILSDIRSNEEEPLAAIADVRKKMEQKTDQAEQNLQALQKIKKQPDVFLFFKDLKLVTDRVASLDLDTESVEVKEVELDNKMFTWYKTRQKKLMLQLDSLLNDVRDKFTGLNGEEQGEESIIEEEQDINFLNNLFGNFDSPKPRHKGHVKKRPWE</sequence>
<dbReference type="STRING" id="333673.A0A3M0J6R7"/>
<keyword evidence="1" id="KW-0175">Coiled coil</keyword>
<dbReference type="OrthoDB" id="6105938at2759"/>
<comment type="caution">
    <text evidence="2">The sequence shown here is derived from an EMBL/GenBank/DDBJ whole genome shotgun (WGS) entry which is preliminary data.</text>
</comment>
<feature type="coiled-coil region" evidence="1">
    <location>
        <begin position="32"/>
        <end position="66"/>
    </location>
</feature>
<evidence type="ECO:0000313" key="3">
    <source>
        <dbReference type="Proteomes" id="UP000269221"/>
    </source>
</evidence>